<dbReference type="Proteomes" id="UP000504634">
    <property type="component" value="Unplaced"/>
</dbReference>
<dbReference type="OrthoDB" id="7854873at2759"/>
<evidence type="ECO:0000256" key="3">
    <source>
        <dbReference type="ARBA" id="ARBA00015002"/>
    </source>
</evidence>
<dbReference type="SUPFAM" id="SSF46988">
    <property type="entry name" value="Tubulin chaperone cofactor A"/>
    <property type="match status" value="1"/>
</dbReference>
<keyword evidence="4 6" id="KW-0143">Chaperone</keyword>
<dbReference type="GO" id="GO:0005874">
    <property type="term" value="C:microtubule"/>
    <property type="evidence" value="ECO:0007669"/>
    <property type="project" value="UniProtKB-KW"/>
</dbReference>
<dbReference type="Gene3D" id="1.20.58.90">
    <property type="match status" value="1"/>
</dbReference>
<name>A0A6J2U3A2_DROLE</name>
<evidence type="ECO:0000313" key="8">
    <source>
        <dbReference type="RefSeq" id="XP_030382360.1"/>
    </source>
</evidence>
<dbReference type="GO" id="GO:0048487">
    <property type="term" value="F:beta-tubulin binding"/>
    <property type="evidence" value="ECO:0007669"/>
    <property type="project" value="InterPro"/>
</dbReference>
<reference evidence="8" key="1">
    <citation type="submission" date="2025-08" db="UniProtKB">
        <authorList>
            <consortium name="RefSeq"/>
        </authorList>
    </citation>
    <scope>IDENTIFICATION</scope>
    <source>
        <strain evidence="8">11010-0011.00</strain>
        <tissue evidence="8">Whole body</tissue>
    </source>
</reference>
<keyword evidence="6" id="KW-0493">Microtubule</keyword>
<evidence type="ECO:0000256" key="5">
    <source>
        <dbReference type="ARBA" id="ARBA00026055"/>
    </source>
</evidence>
<protein>
    <recommendedName>
        <fullName evidence="3 6">Tubulin-specific chaperone A</fullName>
    </recommendedName>
</protein>
<organism evidence="7 8">
    <name type="scientific">Drosophila lebanonensis</name>
    <name type="common">Fruit fly</name>
    <name type="synonym">Scaptodrosophila lebanonensis</name>
    <dbReference type="NCBI Taxonomy" id="7225"/>
    <lineage>
        <taxon>Eukaryota</taxon>
        <taxon>Metazoa</taxon>
        <taxon>Ecdysozoa</taxon>
        <taxon>Arthropoda</taxon>
        <taxon>Hexapoda</taxon>
        <taxon>Insecta</taxon>
        <taxon>Pterygota</taxon>
        <taxon>Neoptera</taxon>
        <taxon>Endopterygota</taxon>
        <taxon>Diptera</taxon>
        <taxon>Brachycera</taxon>
        <taxon>Muscomorpha</taxon>
        <taxon>Ephydroidea</taxon>
        <taxon>Drosophilidae</taxon>
        <taxon>Scaptodrosophila</taxon>
    </lineage>
</organism>
<dbReference type="PANTHER" id="PTHR21500:SF0">
    <property type="entry name" value="TUBULIN-SPECIFIC CHAPERONE A"/>
    <property type="match status" value="1"/>
</dbReference>
<sequence>MAVYDSASYMDPRLDQLVVYTAVLEHLLKQKIHYEEERDMELLRLERFKCEGANEYRLHVQEQVVKKVQAMLPSIVFKVRNEYDKLDRFLHAQEALKLLNAKLFEKGLELLRACEDDLKRTL</sequence>
<evidence type="ECO:0000256" key="2">
    <source>
        <dbReference type="ARBA" id="ARBA00006806"/>
    </source>
</evidence>
<accession>A0A6J2U3A2</accession>
<dbReference type="GO" id="GO:0007021">
    <property type="term" value="P:tubulin complex assembly"/>
    <property type="evidence" value="ECO:0007669"/>
    <property type="project" value="UniProtKB-UniRule"/>
</dbReference>
<dbReference type="AlphaFoldDB" id="A0A6J2U3A2"/>
<comment type="subcellular location">
    <subcellularLocation>
        <location evidence="6">Cytoplasm</location>
        <location evidence="6">Cytoskeleton</location>
    </subcellularLocation>
</comment>
<dbReference type="GO" id="GO:0005829">
    <property type="term" value="C:cytosol"/>
    <property type="evidence" value="ECO:0007669"/>
    <property type="project" value="TreeGrafter"/>
</dbReference>
<dbReference type="GO" id="GO:0007023">
    <property type="term" value="P:post-chaperonin tubulin folding pathway"/>
    <property type="evidence" value="ECO:0007669"/>
    <property type="project" value="UniProtKB-UniRule"/>
</dbReference>
<keyword evidence="7" id="KW-1185">Reference proteome</keyword>
<comment type="function">
    <text evidence="1">Tubulin-folding protein; involved in the early step of the tubulin folding pathway.</text>
</comment>
<keyword evidence="6" id="KW-0206">Cytoskeleton</keyword>
<keyword evidence="6" id="KW-0963">Cytoplasm</keyword>
<dbReference type="RefSeq" id="XP_030382360.1">
    <property type="nucleotide sequence ID" value="XM_030526500.1"/>
</dbReference>
<comment type="subunit">
    <text evidence="5 6">Supercomplex made of cofactors A to E. Cofactors A and D function by capturing and stabilizing tubulin in a quasi-native conformation. Cofactor E binds to the cofactor D-tubulin complex; interaction with cofactor C then causes the release of tubulin polypeptides that are committed to the native state.</text>
</comment>
<dbReference type="InterPro" id="IPR036126">
    <property type="entry name" value="TBCA_sf"/>
</dbReference>
<evidence type="ECO:0000313" key="7">
    <source>
        <dbReference type="Proteomes" id="UP000504634"/>
    </source>
</evidence>
<dbReference type="GeneID" id="115629900"/>
<dbReference type="InterPro" id="IPR004226">
    <property type="entry name" value="TBCA"/>
</dbReference>
<comment type="similarity">
    <text evidence="2 6">Belongs to the TBCA family.</text>
</comment>
<evidence type="ECO:0000256" key="6">
    <source>
        <dbReference type="RuleBase" id="RU364030"/>
    </source>
</evidence>
<evidence type="ECO:0000256" key="1">
    <source>
        <dbReference type="ARBA" id="ARBA00003046"/>
    </source>
</evidence>
<dbReference type="Pfam" id="PF02970">
    <property type="entry name" value="TBCA"/>
    <property type="match status" value="1"/>
</dbReference>
<proteinExistence type="inferred from homology"/>
<gene>
    <name evidence="8" type="primary">LOC115629900</name>
</gene>
<evidence type="ECO:0000256" key="4">
    <source>
        <dbReference type="ARBA" id="ARBA00023186"/>
    </source>
</evidence>
<dbReference type="PANTHER" id="PTHR21500">
    <property type="entry name" value="TUBULIN-SPECIFIC CHAPERONE A"/>
    <property type="match status" value="1"/>
</dbReference>